<comment type="cofactor">
    <cofactor evidence="2 18">
        <name>NAD(+)</name>
        <dbReference type="ChEBI" id="CHEBI:57540"/>
    </cofactor>
</comment>
<dbReference type="InterPro" id="IPR056179">
    <property type="entry name" value="DHQS_C"/>
</dbReference>
<dbReference type="FunFam" id="3.40.50.1970:FF:000001">
    <property type="entry name" value="3-dehydroquinate synthase"/>
    <property type="match status" value="1"/>
</dbReference>
<evidence type="ECO:0000256" key="16">
    <source>
        <dbReference type="ARBA" id="ARBA00023239"/>
    </source>
</evidence>
<evidence type="ECO:0000256" key="10">
    <source>
        <dbReference type="ARBA" id="ARBA00022605"/>
    </source>
</evidence>
<feature type="binding site" evidence="18">
    <location>
        <position position="153"/>
    </location>
    <ligand>
        <name>NAD(+)</name>
        <dbReference type="ChEBI" id="CHEBI:57540"/>
    </ligand>
</feature>
<dbReference type="PANTHER" id="PTHR43622:SF7">
    <property type="entry name" value="3-DEHYDROQUINATE SYNTHASE, CHLOROPLASTIC"/>
    <property type="match status" value="1"/>
</dbReference>
<keyword evidence="9 18" id="KW-0963">Cytoplasm</keyword>
<feature type="binding site" evidence="18">
    <location>
        <begin position="140"/>
        <end position="141"/>
    </location>
    <ligand>
        <name>NAD(+)</name>
        <dbReference type="ChEBI" id="CHEBI:57540"/>
    </ligand>
</feature>
<dbReference type="InterPro" id="IPR050071">
    <property type="entry name" value="Dehydroquinate_synthase"/>
</dbReference>
<dbReference type="Gene3D" id="1.20.1090.10">
    <property type="entry name" value="Dehydroquinate synthase-like - alpha domain"/>
    <property type="match status" value="1"/>
</dbReference>
<dbReference type="AlphaFoldDB" id="A0AAE9XNC1"/>
<dbReference type="NCBIfam" id="TIGR01357">
    <property type="entry name" value="aroB"/>
    <property type="match status" value="1"/>
</dbReference>
<dbReference type="GO" id="GO:0005737">
    <property type="term" value="C:cytoplasm"/>
    <property type="evidence" value="ECO:0007669"/>
    <property type="project" value="UniProtKB-SubCell"/>
</dbReference>
<evidence type="ECO:0000256" key="3">
    <source>
        <dbReference type="ARBA" id="ARBA00003485"/>
    </source>
</evidence>
<dbReference type="InterPro" id="IPR030963">
    <property type="entry name" value="DHQ_synth_fam"/>
</dbReference>
<dbReference type="PIRSF" id="PIRSF001455">
    <property type="entry name" value="DHQ_synth"/>
    <property type="match status" value="1"/>
</dbReference>
<comment type="caution">
    <text evidence="18">Lacks conserved residue(s) required for the propagation of feature annotation.</text>
</comment>
<proteinExistence type="inferred from homology"/>
<keyword evidence="17 18" id="KW-0170">Cobalt</keyword>
<keyword evidence="11 18" id="KW-0479">Metal-binding</keyword>
<evidence type="ECO:0000256" key="5">
    <source>
        <dbReference type="ARBA" id="ARBA00004661"/>
    </source>
</evidence>
<dbReference type="GO" id="GO:0046872">
    <property type="term" value="F:metal ion binding"/>
    <property type="evidence" value="ECO:0007669"/>
    <property type="project" value="UniProtKB-KW"/>
</dbReference>
<accession>A0AAE9XNC1</accession>
<keyword evidence="14 18" id="KW-0520">NAD</keyword>
<evidence type="ECO:0000256" key="2">
    <source>
        <dbReference type="ARBA" id="ARBA00001911"/>
    </source>
</evidence>
<dbReference type="GO" id="GO:0009073">
    <property type="term" value="P:aromatic amino acid family biosynthetic process"/>
    <property type="evidence" value="ECO:0007669"/>
    <property type="project" value="UniProtKB-KW"/>
</dbReference>
<evidence type="ECO:0000256" key="1">
    <source>
        <dbReference type="ARBA" id="ARBA00001393"/>
    </source>
</evidence>
<keyword evidence="15 18" id="KW-0057">Aromatic amino acid biosynthesis</keyword>
<dbReference type="GO" id="GO:0000166">
    <property type="term" value="F:nucleotide binding"/>
    <property type="evidence" value="ECO:0007669"/>
    <property type="project" value="UniProtKB-KW"/>
</dbReference>
<evidence type="ECO:0000256" key="11">
    <source>
        <dbReference type="ARBA" id="ARBA00022723"/>
    </source>
</evidence>
<dbReference type="EMBL" id="CP116805">
    <property type="protein sequence ID" value="WCL54177.1"/>
    <property type="molecule type" value="Genomic_DNA"/>
</dbReference>
<evidence type="ECO:0000256" key="14">
    <source>
        <dbReference type="ARBA" id="ARBA00023027"/>
    </source>
</evidence>
<dbReference type="RefSeq" id="WP_289503896.1">
    <property type="nucleotide sequence ID" value="NZ_CP116805.1"/>
</dbReference>
<evidence type="ECO:0000256" key="17">
    <source>
        <dbReference type="ARBA" id="ARBA00023285"/>
    </source>
</evidence>
<evidence type="ECO:0000256" key="9">
    <source>
        <dbReference type="ARBA" id="ARBA00022490"/>
    </source>
</evidence>
<keyword evidence="22" id="KW-1185">Reference proteome</keyword>
<comment type="subcellular location">
    <subcellularLocation>
        <location evidence="4 18">Cytoplasm</location>
    </subcellularLocation>
</comment>
<evidence type="ECO:0000256" key="6">
    <source>
        <dbReference type="ARBA" id="ARBA00005412"/>
    </source>
</evidence>
<dbReference type="GO" id="GO:0003856">
    <property type="term" value="F:3-dehydroquinate synthase activity"/>
    <property type="evidence" value="ECO:0007669"/>
    <property type="project" value="UniProtKB-UniRule"/>
</dbReference>
<protein>
    <recommendedName>
        <fullName evidence="8 18">3-dehydroquinate synthase</fullName>
        <shortName evidence="18">DHQS</shortName>
        <ecNumber evidence="7 18">4.2.3.4</ecNumber>
    </recommendedName>
</protein>
<evidence type="ECO:0000313" key="21">
    <source>
        <dbReference type="EMBL" id="WCL54177.1"/>
    </source>
</evidence>
<reference evidence="21" key="1">
    <citation type="submission" date="2023-01" db="EMBL/GenBank/DDBJ databases">
        <title>The genome sequence of Kordiimonadaceae bacterium 6D33.</title>
        <authorList>
            <person name="Liu Y."/>
        </authorList>
    </citation>
    <scope>NUCLEOTIDE SEQUENCE</scope>
    <source>
        <strain evidence="21">6D33</strain>
    </source>
</reference>
<feature type="binding site" evidence="18">
    <location>
        <begin position="82"/>
        <end position="87"/>
    </location>
    <ligand>
        <name>NAD(+)</name>
        <dbReference type="ChEBI" id="CHEBI:57540"/>
    </ligand>
</feature>
<comment type="function">
    <text evidence="3 18">Catalyzes the conversion of 3-deoxy-D-arabino-heptulosonate 7-phosphate (DAHP) to dehydroquinate (DHQ).</text>
</comment>
<evidence type="ECO:0000256" key="4">
    <source>
        <dbReference type="ARBA" id="ARBA00004496"/>
    </source>
</evidence>
<evidence type="ECO:0000256" key="18">
    <source>
        <dbReference type="HAMAP-Rule" id="MF_00110"/>
    </source>
</evidence>
<comment type="cofactor">
    <cofactor evidence="18">
        <name>Co(2+)</name>
        <dbReference type="ChEBI" id="CHEBI:48828"/>
    </cofactor>
    <cofactor evidence="18">
        <name>Zn(2+)</name>
        <dbReference type="ChEBI" id="CHEBI:29105"/>
    </cofactor>
    <text evidence="18">Binds 1 divalent metal cation per subunit. Can use either Co(2+) or Zn(2+).</text>
</comment>
<keyword evidence="12 18" id="KW-0547">Nucleotide-binding</keyword>
<keyword evidence="16 18" id="KW-0456">Lyase</keyword>
<comment type="similarity">
    <text evidence="6 18">Belongs to the sugar phosphate cyclases superfamily. Dehydroquinate synthase family.</text>
</comment>
<dbReference type="HAMAP" id="MF_00110">
    <property type="entry name" value="DHQ_synthase"/>
    <property type="match status" value="1"/>
</dbReference>
<evidence type="ECO:0000259" key="19">
    <source>
        <dbReference type="Pfam" id="PF01761"/>
    </source>
</evidence>
<dbReference type="Pfam" id="PF24621">
    <property type="entry name" value="DHQS_C"/>
    <property type="match status" value="1"/>
</dbReference>
<feature type="domain" description="3-dehydroquinate synthase C-terminal" evidence="20">
    <location>
        <begin position="192"/>
        <end position="341"/>
    </location>
</feature>
<evidence type="ECO:0000256" key="15">
    <source>
        <dbReference type="ARBA" id="ARBA00023141"/>
    </source>
</evidence>
<feature type="binding site" evidence="18">
    <location>
        <position position="195"/>
    </location>
    <ligand>
        <name>Zn(2+)</name>
        <dbReference type="ChEBI" id="CHEBI:29105"/>
    </ligand>
</feature>
<gene>
    <name evidence="18 21" type="primary">aroB</name>
    <name evidence="21" type="ORF">PH603_00200</name>
</gene>
<dbReference type="Pfam" id="PF01761">
    <property type="entry name" value="DHQ_synthase"/>
    <property type="match status" value="1"/>
</dbReference>
<feature type="binding site" evidence="18">
    <location>
        <position position="259"/>
    </location>
    <ligand>
        <name>Zn(2+)</name>
        <dbReference type="ChEBI" id="CHEBI:29105"/>
    </ligand>
</feature>
<dbReference type="SUPFAM" id="SSF56796">
    <property type="entry name" value="Dehydroquinate synthase-like"/>
    <property type="match status" value="1"/>
</dbReference>
<evidence type="ECO:0000256" key="8">
    <source>
        <dbReference type="ARBA" id="ARBA00017684"/>
    </source>
</evidence>
<dbReference type="KEGG" id="gso:PH603_00200"/>
<dbReference type="PANTHER" id="PTHR43622">
    <property type="entry name" value="3-DEHYDROQUINATE SYNTHASE"/>
    <property type="match status" value="1"/>
</dbReference>
<evidence type="ECO:0000256" key="7">
    <source>
        <dbReference type="ARBA" id="ARBA00013031"/>
    </source>
</evidence>
<feature type="binding site" evidence="18">
    <location>
        <position position="162"/>
    </location>
    <ligand>
        <name>NAD(+)</name>
        <dbReference type="ChEBI" id="CHEBI:57540"/>
    </ligand>
</feature>
<sequence>MPESPEASTACETVRVPLGDRAYDIVIAEGLIDRLGAELAPVLKRQKVFIVTDTKVAEAHLGRALAALDHAGITAEVVVLPSGEATKSYGTFTELLDRLLGLGAERKDILVALGGGVIGDITGFAASVLRRGMDFVQVPTTLLAQVDSSVGGKTGINSPFGKNLIGAFHQPRKVIADLTALDTLSARELRAGYAEVVKYGLIDDLPFFEWLEDAGPAILAGNRTAQARAVAHSCAAKARIVGEDERETGDRRALLNLGHTFGHALEAECGYDGTLLHGEAVAIGMGMALDASVRLGLAPEADKVRYLAHLAKVGMKARAADIGRSFDVDKLIGHMAQDKKVDAGKLTFILGPIGGARIVQNPDLAAIRASLEDSLA</sequence>
<dbReference type="GO" id="GO:0008652">
    <property type="term" value="P:amino acid biosynthetic process"/>
    <property type="evidence" value="ECO:0007669"/>
    <property type="project" value="UniProtKB-KW"/>
</dbReference>
<feature type="domain" description="3-dehydroquinate synthase N-terminal" evidence="19">
    <location>
        <begin position="78"/>
        <end position="190"/>
    </location>
</feature>
<evidence type="ECO:0000256" key="12">
    <source>
        <dbReference type="ARBA" id="ARBA00022741"/>
    </source>
</evidence>
<evidence type="ECO:0000259" key="20">
    <source>
        <dbReference type="Pfam" id="PF24621"/>
    </source>
</evidence>
<dbReference type="EC" id="4.2.3.4" evidence="7 18"/>
<comment type="catalytic activity">
    <reaction evidence="1 18">
        <text>7-phospho-2-dehydro-3-deoxy-D-arabino-heptonate = 3-dehydroquinate + phosphate</text>
        <dbReference type="Rhea" id="RHEA:21968"/>
        <dbReference type="ChEBI" id="CHEBI:32364"/>
        <dbReference type="ChEBI" id="CHEBI:43474"/>
        <dbReference type="ChEBI" id="CHEBI:58394"/>
        <dbReference type="EC" id="4.2.3.4"/>
    </reaction>
</comment>
<feature type="binding site" evidence="18">
    <location>
        <begin position="116"/>
        <end position="120"/>
    </location>
    <ligand>
        <name>NAD(+)</name>
        <dbReference type="ChEBI" id="CHEBI:57540"/>
    </ligand>
</feature>
<feature type="binding site" evidence="18">
    <location>
        <position position="277"/>
    </location>
    <ligand>
        <name>Zn(2+)</name>
        <dbReference type="ChEBI" id="CHEBI:29105"/>
    </ligand>
</feature>
<comment type="pathway">
    <text evidence="5 18">Metabolic intermediate biosynthesis; chorismate biosynthesis; chorismate from D-erythrose 4-phosphate and phosphoenolpyruvate: step 2/7.</text>
</comment>
<dbReference type="Proteomes" id="UP001217500">
    <property type="component" value="Chromosome"/>
</dbReference>
<keyword evidence="10 18" id="KW-0028">Amino-acid biosynthesis</keyword>
<dbReference type="GO" id="GO:0009423">
    <property type="term" value="P:chorismate biosynthetic process"/>
    <property type="evidence" value="ECO:0007669"/>
    <property type="project" value="UniProtKB-UniRule"/>
</dbReference>
<evidence type="ECO:0000313" key="22">
    <source>
        <dbReference type="Proteomes" id="UP001217500"/>
    </source>
</evidence>
<evidence type="ECO:0000256" key="13">
    <source>
        <dbReference type="ARBA" id="ARBA00022833"/>
    </source>
</evidence>
<dbReference type="Gene3D" id="3.40.50.1970">
    <property type="match status" value="1"/>
</dbReference>
<keyword evidence="13 18" id="KW-0862">Zinc</keyword>
<name>A0AAE9XNC1_9PROT</name>
<dbReference type="CDD" id="cd08195">
    <property type="entry name" value="DHQS"/>
    <property type="match status" value="1"/>
</dbReference>
<dbReference type="InterPro" id="IPR016037">
    <property type="entry name" value="DHQ_synth_AroB"/>
</dbReference>
<organism evidence="21 22">
    <name type="scientific">Gimibacter soli</name>
    <dbReference type="NCBI Taxonomy" id="3024400"/>
    <lineage>
        <taxon>Bacteria</taxon>
        <taxon>Pseudomonadati</taxon>
        <taxon>Pseudomonadota</taxon>
        <taxon>Alphaproteobacteria</taxon>
        <taxon>Kordiimonadales</taxon>
        <taxon>Temperatibacteraceae</taxon>
        <taxon>Gimibacter</taxon>
    </lineage>
</organism>
<dbReference type="InterPro" id="IPR030960">
    <property type="entry name" value="DHQS/DOIS_N"/>
</dbReference>